<proteinExistence type="predicted"/>
<dbReference type="EMBL" id="HG793125">
    <property type="protein sequence ID" value="CDK24933.1"/>
    <property type="molecule type" value="Genomic_DNA"/>
</dbReference>
<dbReference type="PANTHER" id="PTHR47640:SF11">
    <property type="entry name" value="RNA-BINDING PROTEIN 42"/>
    <property type="match status" value="1"/>
</dbReference>
<accession>W6MH19</accession>
<dbReference type="InterPro" id="IPR050825">
    <property type="entry name" value="RBM42_RBP45_47-like"/>
</dbReference>
<dbReference type="Pfam" id="PF00076">
    <property type="entry name" value="RRM_1"/>
    <property type="match status" value="1"/>
</dbReference>
<evidence type="ECO:0000313" key="5">
    <source>
        <dbReference type="Proteomes" id="UP000019384"/>
    </source>
</evidence>
<dbReference type="PANTHER" id="PTHR47640">
    <property type="entry name" value="TRNA SELENOCYSTEINE 1-ASSOCIATED PROTEIN 1-RELATED-RELATED"/>
    <property type="match status" value="1"/>
</dbReference>
<sequence length="190" mass="21196">MSANRAYVNNFRSSDRRLAAGAKATQFLHTSTQPVKLNHAMLNSSSQIPDGSKVETIKDGRKVVKGVVVGENKIKTVQRTGGGKTWNDPSLLEWDPKHFRLFVGNLGSDGSDELLYRAFSPYPSLTKAKVPVDPKTQKNKGFGFVAFSDPDDYLRAFKEMNGKFIGQRPVQLKRAQTEVKGKTKKIRRVK</sequence>
<dbReference type="PROSITE" id="PS50102">
    <property type="entry name" value="RRM"/>
    <property type="match status" value="1"/>
</dbReference>
<evidence type="ECO:0000313" key="4">
    <source>
        <dbReference type="EMBL" id="CDK24933.1"/>
    </source>
</evidence>
<evidence type="ECO:0000256" key="2">
    <source>
        <dbReference type="PROSITE-ProRule" id="PRU00176"/>
    </source>
</evidence>
<dbReference type="OrthoDB" id="1749473at2759"/>
<dbReference type="Gene3D" id="3.30.70.330">
    <property type="match status" value="1"/>
</dbReference>
<dbReference type="AlphaFoldDB" id="W6MH19"/>
<dbReference type="STRING" id="1382522.W6MH19"/>
<dbReference type="SMART" id="SM00360">
    <property type="entry name" value="RRM"/>
    <property type="match status" value="1"/>
</dbReference>
<keyword evidence="1 2" id="KW-0694">RNA-binding</keyword>
<dbReference type="InterPro" id="IPR035979">
    <property type="entry name" value="RBD_domain_sf"/>
</dbReference>
<reference evidence="4" key="2">
    <citation type="submission" date="2014-02" db="EMBL/GenBank/DDBJ databases">
        <title>Complete DNA sequence of /Kuraishia capsulata/ illustrates novel genomic features among budding yeasts (/Saccharomycotina/).</title>
        <authorList>
            <person name="Morales L."/>
            <person name="Noel B."/>
            <person name="Porcel B."/>
            <person name="Marcet-Houben M."/>
            <person name="Hullo M-F."/>
            <person name="Sacerdot C."/>
            <person name="Tekaia F."/>
            <person name="Leh-Louis V."/>
            <person name="Despons L."/>
            <person name="Khanna V."/>
            <person name="Aury J-M."/>
            <person name="Barbe V."/>
            <person name="Couloux A."/>
            <person name="Labadie K."/>
            <person name="Pelletier E."/>
            <person name="Souciet J-L."/>
            <person name="Boekhout T."/>
            <person name="Gabaldon T."/>
            <person name="Wincker P."/>
            <person name="Dujon B."/>
        </authorList>
    </citation>
    <scope>NUCLEOTIDE SEQUENCE</scope>
    <source>
        <strain evidence="4">CBS 1993</strain>
    </source>
</reference>
<dbReference type="RefSeq" id="XP_022456948.1">
    <property type="nucleotide sequence ID" value="XM_022605484.1"/>
</dbReference>
<reference evidence="4" key="1">
    <citation type="submission" date="2013-12" db="EMBL/GenBank/DDBJ databases">
        <authorList>
            <person name="Genoscope - CEA"/>
        </authorList>
    </citation>
    <scope>NUCLEOTIDE SEQUENCE</scope>
    <source>
        <strain evidence="4">CBS 1993</strain>
    </source>
</reference>
<protein>
    <recommendedName>
        <fullName evidence="3">RRM domain-containing protein</fullName>
    </recommendedName>
</protein>
<feature type="domain" description="RRM" evidence="3">
    <location>
        <begin position="99"/>
        <end position="177"/>
    </location>
</feature>
<dbReference type="InterPro" id="IPR000504">
    <property type="entry name" value="RRM_dom"/>
</dbReference>
<keyword evidence="5" id="KW-1185">Reference proteome</keyword>
<evidence type="ECO:0000259" key="3">
    <source>
        <dbReference type="PROSITE" id="PS50102"/>
    </source>
</evidence>
<organism evidence="4 5">
    <name type="scientific">Kuraishia capsulata CBS 1993</name>
    <dbReference type="NCBI Taxonomy" id="1382522"/>
    <lineage>
        <taxon>Eukaryota</taxon>
        <taxon>Fungi</taxon>
        <taxon>Dikarya</taxon>
        <taxon>Ascomycota</taxon>
        <taxon>Saccharomycotina</taxon>
        <taxon>Pichiomycetes</taxon>
        <taxon>Pichiales</taxon>
        <taxon>Pichiaceae</taxon>
        <taxon>Kuraishia</taxon>
    </lineage>
</organism>
<evidence type="ECO:0000256" key="1">
    <source>
        <dbReference type="ARBA" id="ARBA00022884"/>
    </source>
</evidence>
<name>W6MH19_9ASCO</name>
<dbReference type="GO" id="GO:0003729">
    <property type="term" value="F:mRNA binding"/>
    <property type="evidence" value="ECO:0007669"/>
    <property type="project" value="InterPro"/>
</dbReference>
<gene>
    <name evidence="4" type="ORF">KUCA_T00000900001</name>
</gene>
<dbReference type="GeneID" id="34518336"/>
<dbReference type="InterPro" id="IPR012677">
    <property type="entry name" value="Nucleotide-bd_a/b_plait_sf"/>
</dbReference>
<dbReference type="Proteomes" id="UP000019384">
    <property type="component" value="Unassembled WGS sequence"/>
</dbReference>
<dbReference type="HOGENOM" id="CLU_012062_29_4_1"/>
<dbReference type="SUPFAM" id="SSF54928">
    <property type="entry name" value="RNA-binding domain, RBD"/>
    <property type="match status" value="1"/>
</dbReference>